<dbReference type="GeneID" id="99614088"/>
<sequence>MIDVALLGIIRRWYIRDRISIREIARRLDISRNTVRRSIRTEAIEPSYPSRKSSSSLDEFAPQLTAWLSAEAVKSRKQRRTLKQMFLDLKELGYKGSYDRVAAFGRRWKVGQMERVNSASKSTIWDAVDDIRNGKITPLLVQNGIEEAGVYAVFHATKYMPPRVRAMLDFLVMKFDSATSELLTMPNSGTFKPQKKAAARR</sequence>
<accession>D8IQF5</accession>
<proteinExistence type="predicted"/>
<dbReference type="OrthoDB" id="3542865at2"/>
<dbReference type="Pfam" id="PF13412">
    <property type="entry name" value="HTH_24"/>
    <property type="match status" value="1"/>
</dbReference>
<dbReference type="EMBL" id="CP002039">
    <property type="protein sequence ID" value="ADJ65067.1"/>
    <property type="molecule type" value="Genomic_DNA"/>
</dbReference>
<dbReference type="AlphaFoldDB" id="D8IQF5"/>
<dbReference type="InterPro" id="IPR017894">
    <property type="entry name" value="HTH_IS21_transposase_type"/>
</dbReference>
<dbReference type="Gene3D" id="3.40.190.290">
    <property type="match status" value="1"/>
</dbReference>
<evidence type="ECO:0000259" key="1">
    <source>
        <dbReference type="PROSITE" id="PS50531"/>
    </source>
</evidence>
<name>D8IQF5_HERSS</name>
<dbReference type="PROSITE" id="PS50531">
    <property type="entry name" value="HTH_IS21"/>
    <property type="match status" value="1"/>
</dbReference>
<dbReference type="STRING" id="757424.Hsero_3589"/>
<keyword evidence="3" id="KW-1185">Reference proteome</keyword>
<dbReference type="RefSeq" id="WP_013235530.1">
    <property type="nucleotide sequence ID" value="NC_014323.1"/>
</dbReference>
<organism evidence="2 3">
    <name type="scientific">Herbaspirillum seropedicae (strain SmR1)</name>
    <dbReference type="NCBI Taxonomy" id="757424"/>
    <lineage>
        <taxon>Bacteria</taxon>
        <taxon>Pseudomonadati</taxon>
        <taxon>Pseudomonadota</taxon>
        <taxon>Betaproteobacteria</taxon>
        <taxon>Burkholderiales</taxon>
        <taxon>Oxalobacteraceae</taxon>
        <taxon>Herbaspirillum</taxon>
    </lineage>
</organism>
<evidence type="ECO:0000313" key="2">
    <source>
        <dbReference type="EMBL" id="ADJ65067.1"/>
    </source>
</evidence>
<protein>
    <recommendedName>
        <fullName evidence="1">HTH IS21-type domain-containing protein</fullName>
    </recommendedName>
</protein>
<dbReference type="Proteomes" id="UP000000329">
    <property type="component" value="Chromosome"/>
</dbReference>
<dbReference type="KEGG" id="hse:Hsero_3589"/>
<reference evidence="2 3" key="1">
    <citation type="submission" date="2010-04" db="EMBL/GenBank/DDBJ databases">
        <title>The genome of Herbaspirillum seropedicae SmR1, an endophytic, nitrogen-fixing, plant-growth promoting beta-Proteobacteria.</title>
        <authorList>
            <person name="Pedrosa F.O."/>
            <person name="Monteiro R.A."/>
            <person name="Wassem R."/>
            <person name="Cruz L.M."/>
            <person name="Ayub R.A."/>
            <person name="Colauto N.B."/>
            <person name="Fernandez M.A."/>
            <person name="Fungaro M.H.P."/>
            <person name="Grisard E.C."/>
            <person name="Hungria M."/>
            <person name="Madeira H.M.F."/>
            <person name="Nodari R.O."/>
            <person name="Osaku C.A."/>
            <person name="Petzl-Erler M.L."/>
            <person name="Terenzi H."/>
            <person name="Vieira L.G.E."/>
            <person name="Almeida M.I.M."/>
            <person name="Alves L.R."/>
            <person name="Arantes O.M.N."/>
            <person name="Balsanelli E."/>
            <person name="Barcellos F.G."/>
            <person name="Baura V.A."/>
            <person name="Binde D.R."/>
            <person name="Campo R.J."/>
            <person name="Chubatsu L.S."/>
            <person name="Chueire L.M.O."/>
            <person name="Ciferri R.R."/>
            <person name="Correa L.C."/>
            <person name="da Conceicao Silva J.L."/>
            <person name="Dabul A.N.G."/>
            <person name="Dambros B.P."/>
            <person name="Faoro H."/>
            <person name="Favetti A."/>
            <person name="Friedermann G."/>
            <person name="Furlaneto M.C."/>
            <person name="Gasques L.S."/>
            <person name="Gimenes C.C.T."/>
            <person name="Gioppo N.M.R."/>
            <person name="Glienke-Blanco C."/>
            <person name="Godoy L.P."/>
            <person name="Guerra M.P."/>
            <person name="Karp S."/>
            <person name="Kava-Cordeiro V."/>
            <person name="Margarido V.P."/>
            <person name="Mathioni S.M."/>
            <person name="Menck-Soares M.A."/>
            <person name="Murace N.K."/>
            <person name="Nicolas M.F."/>
            <person name="Oliveira C.E.C."/>
            <person name="Pagnan N.A.B."/>
            <person name="Pamphile J.A."/>
            <person name="Patussi E.V."/>
            <person name="Pereira L.F.P."/>
            <person name="Pereira-Ferrari L."/>
            <person name="Pinto F.G.S."/>
            <person name="Precoma C."/>
            <person name="Prioli A.J."/>
            <person name="Prioli S.M.A.P."/>
            <person name="Raittz R.T."/>
            <person name="Ramos H.J.O."/>
            <person name="Ribeiro E.M.S.F."/>
            <person name="Rigo L.U."/>
            <person name="Rocha C.L.M.S.C."/>
            <person name="Rocha S.N."/>
            <person name="Santos K."/>
            <person name="Satori D."/>
            <person name="Silva A.G."/>
            <person name="Simao R.C.G."/>
            <person name="Soares M.A.M."/>
            <person name="Souza E.M."/>
            <person name="Steffens M.B.R."/>
            <person name="Steindel M."/>
            <person name="Tadra-Sfeir M.Z."/>
            <person name="Takahashi E.K."/>
            <person name="Torres R.A."/>
            <person name="Valle J.S."/>
            <person name="Vernal J.I."/>
            <person name="Vilas-Boas L.A."/>
            <person name="Watanabe M.A.E."/>
            <person name="Weiss V.A."/>
            <person name="Yates M.A."/>
            <person name="Souza E.M."/>
        </authorList>
    </citation>
    <scope>NUCLEOTIDE SEQUENCE [LARGE SCALE GENOMIC DNA]</scope>
    <source>
        <strain evidence="2 3">SmR1</strain>
    </source>
</reference>
<evidence type="ECO:0000313" key="3">
    <source>
        <dbReference type="Proteomes" id="UP000000329"/>
    </source>
</evidence>
<feature type="domain" description="HTH IS21-type" evidence="1">
    <location>
        <begin position="6"/>
        <end position="68"/>
    </location>
</feature>
<dbReference type="HOGENOM" id="CLU_1358879_0_0_4"/>
<dbReference type="eggNOG" id="COG4584">
    <property type="taxonomic scope" value="Bacteria"/>
</dbReference>
<gene>
    <name evidence="2" type="ordered locus">Hsero_3589</name>
</gene>